<dbReference type="EMBL" id="VIGI01000017">
    <property type="protein sequence ID" value="KAB8290478.1"/>
    <property type="molecule type" value="Genomic_DNA"/>
</dbReference>
<dbReference type="GO" id="GO:0016491">
    <property type="term" value="F:oxidoreductase activity"/>
    <property type="evidence" value="ECO:0007669"/>
    <property type="project" value="UniProtKB-KW"/>
</dbReference>
<protein>
    <recommendedName>
        <fullName evidence="4">Ketoreductase (KR) domain-containing protein</fullName>
    </recommendedName>
</protein>
<evidence type="ECO:0008006" key="4">
    <source>
        <dbReference type="Google" id="ProtNLM"/>
    </source>
</evidence>
<evidence type="ECO:0000313" key="2">
    <source>
        <dbReference type="EMBL" id="KAB8290478.1"/>
    </source>
</evidence>
<dbReference type="InterPro" id="IPR002347">
    <property type="entry name" value="SDR_fam"/>
</dbReference>
<reference evidence="2 3" key="1">
    <citation type="submission" date="2019-06" db="EMBL/GenBank/DDBJ databases">
        <title>Genome Sequence of the Brown Rot Fungal Pathogen Monilinia laxa.</title>
        <authorList>
            <person name="De Miccolis Angelini R.M."/>
            <person name="Landi L."/>
            <person name="Abate D."/>
            <person name="Pollastro S."/>
            <person name="Romanazzi G."/>
            <person name="Faretra F."/>
        </authorList>
    </citation>
    <scope>NUCLEOTIDE SEQUENCE [LARGE SCALE GENOMIC DNA]</scope>
    <source>
        <strain evidence="2 3">Mlax316</strain>
    </source>
</reference>
<keyword evidence="3" id="KW-1185">Reference proteome</keyword>
<dbReference type="OrthoDB" id="542013at2759"/>
<dbReference type="Gene3D" id="3.40.50.720">
    <property type="entry name" value="NAD(P)-binding Rossmann-like Domain"/>
    <property type="match status" value="1"/>
</dbReference>
<dbReference type="SUPFAM" id="SSF51735">
    <property type="entry name" value="NAD(P)-binding Rossmann-fold domains"/>
    <property type="match status" value="1"/>
</dbReference>
<gene>
    <name evidence="2" type="ORF">EYC80_010908</name>
</gene>
<dbReference type="PANTHER" id="PTHR43157:SF31">
    <property type="entry name" value="PHOSPHATIDYLINOSITOL-GLYCAN BIOSYNTHESIS CLASS F PROTEIN"/>
    <property type="match status" value="1"/>
</dbReference>
<dbReference type="AlphaFoldDB" id="A0A5N6JPJ4"/>
<accession>A0A5N6JPJ4</accession>
<sequence>MGWFTSFLYSQFFVTLPIPTHDFTGQTIIVTGSNTGLGLEAARHLSRLNTTLLILAVRNQAKGKAAKESILASTGRPESSIEVWDLDMQLYESIKSFCDKVNTLPRLDAVVANAGIMTKYFKEVEGYESTITTNVIGTFLLAFGLLPKLKQSAKKYKMQPRFSIVASDLHFIAKFTEGQEKDIFAALNDEKTSQLGMERYAVSKLIQVFGARELAHRLARDSDSISPAVIVNCMTPGACQSEFHRENVGIEKLTSWIIMSTIISRTTEVGGRALVASVAAGEESHGSYMADCVVSEVGPLVQGSEGRELQKKVWDQLLRQLETIQPGITSEV</sequence>
<evidence type="ECO:0000313" key="3">
    <source>
        <dbReference type="Proteomes" id="UP000326757"/>
    </source>
</evidence>
<comment type="caution">
    <text evidence="2">The sequence shown here is derived from an EMBL/GenBank/DDBJ whole genome shotgun (WGS) entry which is preliminary data.</text>
</comment>
<keyword evidence="1" id="KW-0560">Oxidoreductase</keyword>
<organism evidence="2 3">
    <name type="scientific">Monilinia laxa</name>
    <name type="common">Brown rot fungus</name>
    <name type="synonym">Sclerotinia laxa</name>
    <dbReference type="NCBI Taxonomy" id="61186"/>
    <lineage>
        <taxon>Eukaryota</taxon>
        <taxon>Fungi</taxon>
        <taxon>Dikarya</taxon>
        <taxon>Ascomycota</taxon>
        <taxon>Pezizomycotina</taxon>
        <taxon>Leotiomycetes</taxon>
        <taxon>Helotiales</taxon>
        <taxon>Sclerotiniaceae</taxon>
        <taxon>Monilinia</taxon>
    </lineage>
</organism>
<dbReference type="Pfam" id="PF00106">
    <property type="entry name" value="adh_short"/>
    <property type="match status" value="1"/>
</dbReference>
<name>A0A5N6JPJ4_MONLA</name>
<dbReference type="InterPro" id="IPR036291">
    <property type="entry name" value="NAD(P)-bd_dom_sf"/>
</dbReference>
<evidence type="ECO:0000256" key="1">
    <source>
        <dbReference type="ARBA" id="ARBA00023002"/>
    </source>
</evidence>
<dbReference type="PANTHER" id="PTHR43157">
    <property type="entry name" value="PHOSPHATIDYLINOSITOL-GLYCAN BIOSYNTHESIS CLASS F PROTEIN-RELATED"/>
    <property type="match status" value="1"/>
</dbReference>
<proteinExistence type="predicted"/>
<dbReference type="Proteomes" id="UP000326757">
    <property type="component" value="Unassembled WGS sequence"/>
</dbReference>
<dbReference type="PRINTS" id="PR00081">
    <property type="entry name" value="GDHRDH"/>
</dbReference>